<protein>
    <submittedName>
        <fullName evidence="1">Uncharacterized protein</fullName>
    </submittedName>
</protein>
<accession>A0A2P2NDG7</accession>
<dbReference type="EMBL" id="GGEC01060040">
    <property type="protein sequence ID" value="MBX40524.1"/>
    <property type="molecule type" value="Transcribed_RNA"/>
</dbReference>
<sequence>MQSKALKICLVNFATISLNSSKTSLFK</sequence>
<dbReference type="AlphaFoldDB" id="A0A2P2NDG7"/>
<proteinExistence type="predicted"/>
<organism evidence="1">
    <name type="scientific">Rhizophora mucronata</name>
    <name type="common">Asiatic mangrove</name>
    <dbReference type="NCBI Taxonomy" id="61149"/>
    <lineage>
        <taxon>Eukaryota</taxon>
        <taxon>Viridiplantae</taxon>
        <taxon>Streptophyta</taxon>
        <taxon>Embryophyta</taxon>
        <taxon>Tracheophyta</taxon>
        <taxon>Spermatophyta</taxon>
        <taxon>Magnoliopsida</taxon>
        <taxon>eudicotyledons</taxon>
        <taxon>Gunneridae</taxon>
        <taxon>Pentapetalae</taxon>
        <taxon>rosids</taxon>
        <taxon>fabids</taxon>
        <taxon>Malpighiales</taxon>
        <taxon>Rhizophoraceae</taxon>
        <taxon>Rhizophora</taxon>
    </lineage>
</organism>
<reference evidence="1" key="1">
    <citation type="submission" date="2018-02" db="EMBL/GenBank/DDBJ databases">
        <title>Rhizophora mucronata_Transcriptome.</title>
        <authorList>
            <person name="Meera S.P."/>
            <person name="Sreeshan A."/>
            <person name="Augustine A."/>
        </authorList>
    </citation>
    <scope>NUCLEOTIDE SEQUENCE</scope>
    <source>
        <tissue evidence="1">Leaf</tissue>
    </source>
</reference>
<evidence type="ECO:0000313" key="1">
    <source>
        <dbReference type="EMBL" id="MBX40524.1"/>
    </source>
</evidence>
<name>A0A2P2NDG7_RHIMU</name>